<reference evidence="2 3" key="1">
    <citation type="journal article" date="2014" name="ISME J.">
        <title>Ecophysiology of Thioploca ingrica as revealed by the complete genome sequence supplemented with proteomic evidence.</title>
        <authorList>
            <person name="Kojima H."/>
            <person name="Ogura Y."/>
            <person name="Yamamoto N."/>
            <person name="Togashi T."/>
            <person name="Mori H."/>
            <person name="Watanabe T."/>
            <person name="Nemoto F."/>
            <person name="Kurokawa K."/>
            <person name="Hayashi T."/>
            <person name="Fukui M."/>
        </authorList>
    </citation>
    <scope>NUCLEOTIDE SEQUENCE [LARGE SCALE GENOMIC DNA]</scope>
</reference>
<dbReference type="Pfam" id="PF05685">
    <property type="entry name" value="Uma2"/>
    <property type="match status" value="1"/>
</dbReference>
<evidence type="ECO:0000313" key="3">
    <source>
        <dbReference type="Proteomes" id="UP000031623"/>
    </source>
</evidence>
<keyword evidence="3" id="KW-1185">Reference proteome</keyword>
<dbReference type="PANTHER" id="PTHR34107">
    <property type="entry name" value="SLL0198 PROTEIN-RELATED"/>
    <property type="match status" value="1"/>
</dbReference>
<dbReference type="KEGG" id="tig:THII_3199"/>
<dbReference type="PANTHER" id="PTHR34107:SF4">
    <property type="entry name" value="SLL1222 PROTEIN"/>
    <property type="match status" value="1"/>
</dbReference>
<organism evidence="2 3">
    <name type="scientific">Thioploca ingrica</name>
    <dbReference type="NCBI Taxonomy" id="40754"/>
    <lineage>
        <taxon>Bacteria</taxon>
        <taxon>Pseudomonadati</taxon>
        <taxon>Pseudomonadota</taxon>
        <taxon>Gammaproteobacteria</taxon>
        <taxon>Thiotrichales</taxon>
        <taxon>Thiotrichaceae</taxon>
        <taxon>Thioploca</taxon>
    </lineage>
</organism>
<dbReference type="InterPro" id="IPR008538">
    <property type="entry name" value="Uma2"/>
</dbReference>
<dbReference type="STRING" id="40754.THII_3199"/>
<dbReference type="AlphaFoldDB" id="A0A090BVV1"/>
<dbReference type="CDD" id="cd06260">
    <property type="entry name" value="DUF820-like"/>
    <property type="match status" value="1"/>
</dbReference>
<feature type="domain" description="Putative restriction endonuclease" evidence="1">
    <location>
        <begin position="15"/>
        <end position="141"/>
    </location>
</feature>
<sequence>MNWQEVCEHPSLQDLPFKIELNERGQIIMSPAKVYHSLYQAEIAYWLRSLLKPGKTLTECAINTKQGTKVADVAWVSTARLEIIKHEIECSVAPEICVEVISASNTDDEIQEKRALYFDSGSQEVWICSKEGVLTFYNSEGKLNHSLLVPEFPEQVEL</sequence>
<dbReference type="InterPro" id="IPR012296">
    <property type="entry name" value="Nuclease_put_TT1808"/>
</dbReference>
<evidence type="ECO:0000259" key="1">
    <source>
        <dbReference type="Pfam" id="PF05685"/>
    </source>
</evidence>
<dbReference type="HOGENOM" id="CLU_107586_0_0_6"/>
<dbReference type="SUPFAM" id="SSF52980">
    <property type="entry name" value="Restriction endonuclease-like"/>
    <property type="match status" value="1"/>
</dbReference>
<protein>
    <recommendedName>
        <fullName evidence="1">Putative restriction endonuclease domain-containing protein</fullName>
    </recommendedName>
</protein>
<dbReference type="OrthoDB" id="5568181at2"/>
<dbReference type="Gene3D" id="3.90.1570.10">
    <property type="entry name" value="tt1808, chain A"/>
    <property type="match status" value="1"/>
</dbReference>
<dbReference type="Proteomes" id="UP000031623">
    <property type="component" value="Chromosome"/>
</dbReference>
<proteinExistence type="predicted"/>
<evidence type="ECO:0000313" key="2">
    <source>
        <dbReference type="EMBL" id="BAP57496.1"/>
    </source>
</evidence>
<accession>A0A090BVV1</accession>
<dbReference type="InterPro" id="IPR011335">
    <property type="entry name" value="Restrct_endonuc-II-like"/>
</dbReference>
<name>A0A090BVV1_9GAMM</name>
<gene>
    <name evidence="2" type="ORF">THII_3199</name>
</gene>
<dbReference type="EMBL" id="AP014633">
    <property type="protein sequence ID" value="BAP57496.1"/>
    <property type="molecule type" value="Genomic_DNA"/>
</dbReference>